<dbReference type="AlphaFoldDB" id="A0A1Q3EMQ2"/>
<dbReference type="Proteomes" id="UP000188533">
    <property type="component" value="Unassembled WGS sequence"/>
</dbReference>
<organism evidence="1 2">
    <name type="scientific">Lentinula edodes</name>
    <name type="common">Shiitake mushroom</name>
    <name type="synonym">Lentinus edodes</name>
    <dbReference type="NCBI Taxonomy" id="5353"/>
    <lineage>
        <taxon>Eukaryota</taxon>
        <taxon>Fungi</taxon>
        <taxon>Dikarya</taxon>
        <taxon>Basidiomycota</taxon>
        <taxon>Agaricomycotina</taxon>
        <taxon>Agaricomycetes</taxon>
        <taxon>Agaricomycetidae</taxon>
        <taxon>Agaricales</taxon>
        <taxon>Marasmiineae</taxon>
        <taxon>Omphalotaceae</taxon>
        <taxon>Lentinula</taxon>
    </lineage>
</organism>
<evidence type="ECO:0000313" key="2">
    <source>
        <dbReference type="Proteomes" id="UP000188533"/>
    </source>
</evidence>
<reference evidence="1 2" key="2">
    <citation type="submission" date="2017-02" db="EMBL/GenBank/DDBJ databases">
        <title>A genome survey and senescence transcriptome analysis in Lentinula edodes.</title>
        <authorList>
            <person name="Sakamoto Y."/>
            <person name="Nakade K."/>
            <person name="Sato S."/>
            <person name="Yoshida Y."/>
            <person name="Miyazaki K."/>
            <person name="Natsume S."/>
            <person name="Konno N."/>
        </authorList>
    </citation>
    <scope>NUCLEOTIDE SEQUENCE [LARGE SCALE GENOMIC DNA]</scope>
    <source>
        <strain evidence="1 2">NBRC 111202</strain>
    </source>
</reference>
<comment type="caution">
    <text evidence="1">The sequence shown here is derived from an EMBL/GenBank/DDBJ whole genome shotgun (WGS) entry which is preliminary data.</text>
</comment>
<proteinExistence type="predicted"/>
<sequence length="129" mass="14553">MRLRLGVYGLVEPLIITYSYKALAQWQFFRHAFFLSSLYTGRSGRNTIKLSAMTGVECIPGSKSGPKSYGRGAHKFFQFIEKSSRGRVDAQGQKPSFNPTTTDFRKGVCTRNRSWEWIVALGETCRSTA</sequence>
<dbReference type="EMBL" id="BDGU01000641">
    <property type="protein sequence ID" value="GAW08475.1"/>
    <property type="molecule type" value="Genomic_DNA"/>
</dbReference>
<name>A0A1Q3EMQ2_LENED</name>
<reference evidence="1 2" key="1">
    <citation type="submission" date="2016-08" db="EMBL/GenBank/DDBJ databases">
        <authorList>
            <consortium name="Lentinula edodes genome sequencing consortium"/>
            <person name="Sakamoto Y."/>
            <person name="Nakade K."/>
            <person name="Sato S."/>
            <person name="Yoshida Y."/>
            <person name="Miyazaki K."/>
            <person name="Natsume S."/>
            <person name="Konno N."/>
        </authorList>
    </citation>
    <scope>NUCLEOTIDE SEQUENCE [LARGE SCALE GENOMIC DNA]</scope>
    <source>
        <strain evidence="1 2">NBRC 111202</strain>
    </source>
</reference>
<evidence type="ECO:0000313" key="1">
    <source>
        <dbReference type="EMBL" id="GAW08475.1"/>
    </source>
</evidence>
<keyword evidence="2" id="KW-1185">Reference proteome</keyword>
<protein>
    <submittedName>
        <fullName evidence="1">Uncharacterized protein</fullName>
    </submittedName>
</protein>
<gene>
    <name evidence="1" type="ORF">LENED_010534</name>
</gene>
<accession>A0A1Q3EMQ2</accession>